<evidence type="ECO:0000256" key="8">
    <source>
        <dbReference type="ARBA" id="ARBA00022801"/>
    </source>
</evidence>
<keyword evidence="8 17" id="KW-0378">Hydrolase</keyword>
<evidence type="ECO:0000256" key="14">
    <source>
        <dbReference type="SAM" id="MobiDB-lite"/>
    </source>
</evidence>
<name>A0A7X1KQ53_9SPHN</name>
<dbReference type="Gene3D" id="3.40.710.10">
    <property type="entry name" value="DD-peptidase/beta-lactamase superfamily"/>
    <property type="match status" value="1"/>
</dbReference>
<evidence type="ECO:0000256" key="11">
    <source>
        <dbReference type="ARBA" id="ARBA00022989"/>
    </source>
</evidence>
<evidence type="ECO:0000256" key="6">
    <source>
        <dbReference type="ARBA" id="ARBA00022670"/>
    </source>
</evidence>
<keyword evidence="4" id="KW-0997">Cell inner membrane</keyword>
<comment type="subcellular location">
    <subcellularLocation>
        <location evidence="2">Cell membrane</location>
    </subcellularLocation>
    <subcellularLocation>
        <location evidence="1">Membrane</location>
        <topology evidence="1">Single-pass membrane protein</topology>
    </subcellularLocation>
</comment>
<dbReference type="PANTHER" id="PTHR30627:SF2">
    <property type="entry name" value="PEPTIDOGLYCAN D,D-TRANSPEPTIDASE MRDA"/>
    <property type="match status" value="1"/>
</dbReference>
<dbReference type="Pfam" id="PF00905">
    <property type="entry name" value="Transpeptidase"/>
    <property type="match status" value="1"/>
</dbReference>
<feature type="region of interest" description="Disordered" evidence="14">
    <location>
        <begin position="654"/>
        <end position="706"/>
    </location>
</feature>
<evidence type="ECO:0000256" key="7">
    <source>
        <dbReference type="ARBA" id="ARBA00022692"/>
    </source>
</evidence>
<dbReference type="InterPro" id="IPR012338">
    <property type="entry name" value="Beta-lactam/transpept-like"/>
</dbReference>
<dbReference type="RefSeq" id="WP_185679272.1">
    <property type="nucleotide sequence ID" value="NZ_JACLAX010000008.1"/>
</dbReference>
<keyword evidence="5 17" id="KW-0121">Carboxypeptidase</keyword>
<dbReference type="Pfam" id="PF03717">
    <property type="entry name" value="PBP_dimer"/>
    <property type="match status" value="1"/>
</dbReference>
<feature type="domain" description="Penicillin-binding protein dimerisation" evidence="16">
    <location>
        <begin position="74"/>
        <end position="245"/>
    </location>
</feature>
<dbReference type="GO" id="GO:0008360">
    <property type="term" value="P:regulation of cell shape"/>
    <property type="evidence" value="ECO:0007669"/>
    <property type="project" value="UniProtKB-KW"/>
</dbReference>
<dbReference type="SUPFAM" id="SSF56519">
    <property type="entry name" value="Penicillin binding protein dimerisation domain"/>
    <property type="match status" value="1"/>
</dbReference>
<feature type="domain" description="Penicillin-binding protein transpeptidase" evidence="15">
    <location>
        <begin position="279"/>
        <end position="596"/>
    </location>
</feature>
<proteinExistence type="predicted"/>
<dbReference type="AlphaFoldDB" id="A0A7X1KQ53"/>
<keyword evidence="13" id="KW-0961">Cell wall biogenesis/degradation</keyword>
<dbReference type="GO" id="GO:0005886">
    <property type="term" value="C:plasma membrane"/>
    <property type="evidence" value="ECO:0007669"/>
    <property type="project" value="UniProtKB-SubCell"/>
</dbReference>
<dbReference type="GO" id="GO:0071972">
    <property type="term" value="F:peptidoglycan L,D-transpeptidase activity"/>
    <property type="evidence" value="ECO:0007669"/>
    <property type="project" value="TreeGrafter"/>
</dbReference>
<evidence type="ECO:0000259" key="16">
    <source>
        <dbReference type="Pfam" id="PF03717"/>
    </source>
</evidence>
<dbReference type="InterPro" id="IPR017790">
    <property type="entry name" value="Penicillin-binding_protein_2"/>
</dbReference>
<dbReference type="NCBIfam" id="TIGR03423">
    <property type="entry name" value="pbp2_mrdA"/>
    <property type="match status" value="1"/>
</dbReference>
<evidence type="ECO:0000256" key="3">
    <source>
        <dbReference type="ARBA" id="ARBA00022475"/>
    </source>
</evidence>
<accession>A0A7X1KQ53</accession>
<evidence type="ECO:0000259" key="15">
    <source>
        <dbReference type="Pfam" id="PF00905"/>
    </source>
</evidence>
<keyword evidence="12" id="KW-0472">Membrane</keyword>
<evidence type="ECO:0000256" key="12">
    <source>
        <dbReference type="ARBA" id="ARBA00023136"/>
    </source>
</evidence>
<dbReference type="GO" id="GO:0009252">
    <property type="term" value="P:peptidoglycan biosynthetic process"/>
    <property type="evidence" value="ECO:0007669"/>
    <property type="project" value="UniProtKB-KW"/>
</dbReference>
<keyword evidence="18" id="KW-1185">Reference proteome</keyword>
<dbReference type="Proteomes" id="UP000551327">
    <property type="component" value="Unassembled WGS sequence"/>
</dbReference>
<dbReference type="InterPro" id="IPR050515">
    <property type="entry name" value="Beta-lactam/transpept"/>
</dbReference>
<evidence type="ECO:0000256" key="9">
    <source>
        <dbReference type="ARBA" id="ARBA00022960"/>
    </source>
</evidence>
<keyword evidence="11" id="KW-1133">Transmembrane helix</keyword>
<dbReference type="EC" id="3.4.16.4" evidence="17"/>
<keyword evidence="7" id="KW-0812">Transmembrane</keyword>
<dbReference type="EMBL" id="JACLAX010000008">
    <property type="protein sequence ID" value="MBC2669404.1"/>
    <property type="molecule type" value="Genomic_DNA"/>
</dbReference>
<dbReference type="SUPFAM" id="SSF56601">
    <property type="entry name" value="beta-lactamase/transpeptidase-like"/>
    <property type="match status" value="1"/>
</dbReference>
<evidence type="ECO:0000256" key="2">
    <source>
        <dbReference type="ARBA" id="ARBA00004236"/>
    </source>
</evidence>
<dbReference type="Gene3D" id="3.30.1390.30">
    <property type="entry name" value="Penicillin-binding protein 2a, domain 3"/>
    <property type="match status" value="1"/>
</dbReference>
<protein>
    <submittedName>
        <fullName evidence="17">Penicillin-binding protein 2</fullName>
        <ecNumber evidence="17">3.4.16.4</ecNumber>
    </submittedName>
</protein>
<comment type="caution">
    <text evidence="17">The sequence shown here is derived from an EMBL/GenBank/DDBJ whole genome shotgun (WGS) entry which is preliminary data.</text>
</comment>
<feature type="compositionally biased region" description="Low complexity" evidence="14">
    <location>
        <begin position="680"/>
        <end position="695"/>
    </location>
</feature>
<dbReference type="GO" id="GO:0008658">
    <property type="term" value="F:penicillin binding"/>
    <property type="evidence" value="ECO:0007669"/>
    <property type="project" value="InterPro"/>
</dbReference>
<dbReference type="GO" id="GO:0006508">
    <property type="term" value="P:proteolysis"/>
    <property type="evidence" value="ECO:0007669"/>
    <property type="project" value="UniProtKB-KW"/>
</dbReference>
<dbReference type="GO" id="GO:0009002">
    <property type="term" value="F:serine-type D-Ala-D-Ala carboxypeptidase activity"/>
    <property type="evidence" value="ECO:0007669"/>
    <property type="project" value="UniProtKB-EC"/>
</dbReference>
<dbReference type="InterPro" id="IPR036138">
    <property type="entry name" value="PBP_dimer_sf"/>
</dbReference>
<sequence>MWPFSRRDSTRQSVGRHISQGTLANSFDRRSVVIGAVQGGIGVLLAARMGYIALFQNERYQTLSESNRVNLSLIPPRRGWILDRHGTPLATNRTDFRVDLVPERVVDPERTVAELGSLLKLNPVQLQDLSDKIKRSRGFQPVEVATKLDFDAFSAVSIRLPELPGVIPQRGFLRYYPTGPAVAHLIGYVGPASAEDYEVDRNPLLITPGYKVGKDGLEKEFETTLRGVPGARRTEVTATGRVVRDLSMREDVPGGTIKLTIDGGLQDYAARRIGLESAAVVVVDCLTGGILALVSMPAFDPNSFVGGIGRLQWKMLNEDDHIPLLNKALRGLYPPGSTMKPMATLALQQAGVDPAERVGCPGGYRLGRRFFRCDAVHGSVDMRGAIEHSCNTYFWSMAHRVGYDAIAPVARMLGLGQEFDLPGTNQRYGTVPDAAWKMRRYKQPWTAADSLNASIGQGYVSVSPLQLAVMTARIASGRTLNPSLIFGKPASPGPALPFTAEQLAVARDGMFAVVNGRGTAVASKLQLGDIRMAGKTGTAQVRALVSRGHVGDWKSRDHSLFIGYAPTEAPRYAVSVVVEHGTFGARAAAPIARDVMTYLFDPARAWDTLLAMEKTWGGTPTERMEARYRAYVAKVGTGAPSVGDDSAVAAAITQADNTEAPVEAAGTTPDTVREEPPQPGAAAAGSGPAPQPAADGDGGGDRGAAP</sequence>
<gene>
    <name evidence="17" type="primary">mrdA</name>
    <name evidence="17" type="ORF">H7F53_09640</name>
</gene>
<keyword evidence="9" id="KW-0133">Cell shape</keyword>
<organism evidence="17 18">
    <name type="scientific">Novosphingobium piscinae</name>
    <dbReference type="NCBI Taxonomy" id="1507448"/>
    <lineage>
        <taxon>Bacteria</taxon>
        <taxon>Pseudomonadati</taxon>
        <taxon>Pseudomonadota</taxon>
        <taxon>Alphaproteobacteria</taxon>
        <taxon>Sphingomonadales</taxon>
        <taxon>Sphingomonadaceae</taxon>
        <taxon>Novosphingobium</taxon>
    </lineage>
</organism>
<keyword evidence="6" id="KW-0645">Protease</keyword>
<dbReference type="InterPro" id="IPR001460">
    <property type="entry name" value="PCN-bd_Tpept"/>
</dbReference>
<evidence type="ECO:0000256" key="5">
    <source>
        <dbReference type="ARBA" id="ARBA00022645"/>
    </source>
</evidence>
<keyword evidence="10" id="KW-0573">Peptidoglycan synthesis</keyword>
<dbReference type="Gene3D" id="3.90.1310.10">
    <property type="entry name" value="Penicillin-binding protein 2a (Domain 2)"/>
    <property type="match status" value="1"/>
</dbReference>
<evidence type="ECO:0000256" key="13">
    <source>
        <dbReference type="ARBA" id="ARBA00023316"/>
    </source>
</evidence>
<reference evidence="17 18" key="1">
    <citation type="submission" date="2020-08" db="EMBL/GenBank/DDBJ databases">
        <title>The genome sequence of type strain Novosphingobium piscinae KCTC 42194.</title>
        <authorList>
            <person name="Liu Y."/>
        </authorList>
    </citation>
    <scope>NUCLEOTIDE SEQUENCE [LARGE SCALE GENOMIC DNA]</scope>
    <source>
        <strain evidence="17 18">KCTC 42194</strain>
    </source>
</reference>
<dbReference type="PANTHER" id="PTHR30627">
    <property type="entry name" value="PEPTIDOGLYCAN D,D-TRANSPEPTIDASE"/>
    <property type="match status" value="1"/>
</dbReference>
<dbReference type="InterPro" id="IPR005311">
    <property type="entry name" value="PBP_dimer"/>
</dbReference>
<evidence type="ECO:0000256" key="10">
    <source>
        <dbReference type="ARBA" id="ARBA00022984"/>
    </source>
</evidence>
<evidence type="ECO:0000313" key="17">
    <source>
        <dbReference type="EMBL" id="MBC2669404.1"/>
    </source>
</evidence>
<dbReference type="GO" id="GO:0071555">
    <property type="term" value="P:cell wall organization"/>
    <property type="evidence" value="ECO:0007669"/>
    <property type="project" value="UniProtKB-KW"/>
</dbReference>
<evidence type="ECO:0000256" key="4">
    <source>
        <dbReference type="ARBA" id="ARBA00022519"/>
    </source>
</evidence>
<keyword evidence="3" id="KW-1003">Cell membrane</keyword>
<evidence type="ECO:0000256" key="1">
    <source>
        <dbReference type="ARBA" id="ARBA00004167"/>
    </source>
</evidence>
<evidence type="ECO:0000313" key="18">
    <source>
        <dbReference type="Proteomes" id="UP000551327"/>
    </source>
</evidence>